<keyword evidence="3" id="KW-1185">Reference proteome</keyword>
<dbReference type="PROSITE" id="PS50127">
    <property type="entry name" value="UBC_2"/>
    <property type="match status" value="1"/>
</dbReference>
<gene>
    <name evidence="2" type="ORF">GWI33_012843</name>
</gene>
<evidence type="ECO:0000313" key="3">
    <source>
        <dbReference type="Proteomes" id="UP000625711"/>
    </source>
</evidence>
<dbReference type="InterPro" id="IPR016135">
    <property type="entry name" value="UBQ-conjugating_enzyme/RWD"/>
</dbReference>
<comment type="caution">
    <text evidence="2">The sequence shown here is derived from an EMBL/GenBank/DDBJ whole genome shotgun (WGS) entry which is preliminary data.</text>
</comment>
<dbReference type="EMBL" id="JAACXV010012713">
    <property type="protein sequence ID" value="KAF7274499.1"/>
    <property type="molecule type" value="Genomic_DNA"/>
</dbReference>
<dbReference type="OrthoDB" id="5596422at2759"/>
<dbReference type="InterPro" id="IPR050113">
    <property type="entry name" value="Ub_conjugating_enzyme"/>
</dbReference>
<dbReference type="SUPFAM" id="SSF54495">
    <property type="entry name" value="UBC-like"/>
    <property type="match status" value="1"/>
</dbReference>
<protein>
    <recommendedName>
        <fullName evidence="1">UBC core domain-containing protein</fullName>
    </recommendedName>
</protein>
<organism evidence="2 3">
    <name type="scientific">Rhynchophorus ferrugineus</name>
    <name type="common">Red palm weevil</name>
    <name type="synonym">Curculio ferrugineus</name>
    <dbReference type="NCBI Taxonomy" id="354439"/>
    <lineage>
        <taxon>Eukaryota</taxon>
        <taxon>Metazoa</taxon>
        <taxon>Ecdysozoa</taxon>
        <taxon>Arthropoda</taxon>
        <taxon>Hexapoda</taxon>
        <taxon>Insecta</taxon>
        <taxon>Pterygota</taxon>
        <taxon>Neoptera</taxon>
        <taxon>Endopterygota</taxon>
        <taxon>Coleoptera</taxon>
        <taxon>Polyphaga</taxon>
        <taxon>Cucujiformia</taxon>
        <taxon>Curculionidae</taxon>
        <taxon>Dryophthorinae</taxon>
        <taxon>Rhynchophorus</taxon>
    </lineage>
</organism>
<dbReference type="SMART" id="SM00212">
    <property type="entry name" value="UBCc"/>
    <property type="match status" value="1"/>
</dbReference>
<dbReference type="AlphaFoldDB" id="A0A834MDT2"/>
<accession>A0A834MDT2</accession>
<dbReference type="Pfam" id="PF00179">
    <property type="entry name" value="UQ_con"/>
    <property type="match status" value="1"/>
</dbReference>
<dbReference type="FunFam" id="3.10.110.10:FF:000121">
    <property type="entry name" value="Protein crossbronx"/>
    <property type="match status" value="1"/>
</dbReference>
<sequence length="286" mass="33928">MRDNVFQFYYLDMFAAPMSKENKDERTETFTRQGSLRRVIPPPETNQENLFGRQNEDLNRIFKIYRQEYIILAEYKMIETEDIQGVYVIPSRENSLIWFGTIFVRSGPYKDGVFRFTIMLDETFPDCEHPKVVFQTQVFHPVIHPETNEMNLLGGFPTWNKNEQHLWQVLKYIQWVFSNVEASVSHGINQEACEMIAKNKEKFTIKTQQLVQQSKDHLFDTPPTEDIHYIIFEQFNPDVHKKDKMLTFAQETAKIDKKGYSWVLPRSYKPLERPLTPPTESDKKEL</sequence>
<reference evidence="2" key="1">
    <citation type="submission" date="2020-08" db="EMBL/GenBank/DDBJ databases">
        <title>Genome sequencing and assembly of the red palm weevil Rhynchophorus ferrugineus.</title>
        <authorList>
            <person name="Dias G.B."/>
            <person name="Bergman C.M."/>
            <person name="Manee M."/>
        </authorList>
    </citation>
    <scope>NUCLEOTIDE SEQUENCE</scope>
    <source>
        <strain evidence="2">AA-2017</strain>
        <tissue evidence="2">Whole larva</tissue>
    </source>
</reference>
<dbReference type="CDD" id="cd23814">
    <property type="entry name" value="UEV_AKTIP"/>
    <property type="match status" value="1"/>
</dbReference>
<dbReference type="PANTHER" id="PTHR24067">
    <property type="entry name" value="UBIQUITIN-CONJUGATING ENZYME E2"/>
    <property type="match status" value="1"/>
</dbReference>
<name>A0A834MDT2_RHYFE</name>
<evidence type="ECO:0000313" key="2">
    <source>
        <dbReference type="EMBL" id="KAF7274499.1"/>
    </source>
</evidence>
<proteinExistence type="predicted"/>
<dbReference type="Gene3D" id="3.10.110.10">
    <property type="entry name" value="Ubiquitin Conjugating Enzyme"/>
    <property type="match status" value="1"/>
</dbReference>
<evidence type="ECO:0000259" key="1">
    <source>
        <dbReference type="PROSITE" id="PS50127"/>
    </source>
</evidence>
<dbReference type="Proteomes" id="UP000625711">
    <property type="component" value="Unassembled WGS sequence"/>
</dbReference>
<feature type="domain" description="UBC core" evidence="1">
    <location>
        <begin position="66"/>
        <end position="216"/>
    </location>
</feature>
<dbReference type="InterPro" id="IPR000608">
    <property type="entry name" value="UBC"/>
</dbReference>